<sequence>MRYLVIVTWAAIPAVAVSSENDLWRSDSVLQARQFDSHRHSPRAVSFQNRSYLNPKLESYILQRRADHQRRSDSGSSSRSSSRSSESPPRLPRPGPHRSSSPGSNVARASIRAKGPATINTTGTHGTQHKNVPGGWRQHLEDQHAHYAVASGRSYGLIPYGQKLTASAKGQTVMAQVIPSPGTRGLVRFVHHNGALTNIPITNQDGRFHTSSNFAAGETEVIASTKHGGHVQAFAINNQNTQTGQQPNQRGQQ</sequence>
<feature type="compositionally biased region" description="Polar residues" evidence="1">
    <location>
        <begin position="118"/>
        <end position="130"/>
    </location>
</feature>
<evidence type="ECO:0008006" key="5">
    <source>
        <dbReference type="Google" id="ProtNLM"/>
    </source>
</evidence>
<feature type="region of interest" description="Disordered" evidence="1">
    <location>
        <begin position="64"/>
        <end position="109"/>
    </location>
</feature>
<name>A0A8H3I6T0_9LECA</name>
<organism evidence="3 4">
    <name type="scientific">Gomphillus americanus</name>
    <dbReference type="NCBI Taxonomy" id="1940652"/>
    <lineage>
        <taxon>Eukaryota</taxon>
        <taxon>Fungi</taxon>
        <taxon>Dikarya</taxon>
        <taxon>Ascomycota</taxon>
        <taxon>Pezizomycotina</taxon>
        <taxon>Lecanoromycetes</taxon>
        <taxon>OSLEUM clade</taxon>
        <taxon>Ostropomycetidae</taxon>
        <taxon>Ostropales</taxon>
        <taxon>Graphidaceae</taxon>
        <taxon>Gomphilloideae</taxon>
        <taxon>Gomphillus</taxon>
    </lineage>
</organism>
<feature type="signal peptide" evidence="2">
    <location>
        <begin position="1"/>
        <end position="19"/>
    </location>
</feature>
<accession>A0A8H3I6T0</accession>
<gene>
    <name evidence="3" type="ORF">GOMPHAMPRED_006787</name>
</gene>
<feature type="compositionally biased region" description="Low complexity" evidence="1">
    <location>
        <begin position="74"/>
        <end position="88"/>
    </location>
</feature>
<feature type="compositionally biased region" description="Basic and acidic residues" evidence="1">
    <location>
        <begin position="64"/>
        <end position="73"/>
    </location>
</feature>
<dbReference type="Proteomes" id="UP000664169">
    <property type="component" value="Unassembled WGS sequence"/>
</dbReference>
<feature type="region of interest" description="Disordered" evidence="1">
    <location>
        <begin position="116"/>
        <end position="135"/>
    </location>
</feature>
<reference evidence="3" key="1">
    <citation type="submission" date="2021-03" db="EMBL/GenBank/DDBJ databases">
        <authorList>
            <person name="Tagirdzhanova G."/>
        </authorList>
    </citation>
    <scope>NUCLEOTIDE SEQUENCE</scope>
</reference>
<keyword evidence="2" id="KW-0732">Signal</keyword>
<evidence type="ECO:0000313" key="4">
    <source>
        <dbReference type="Proteomes" id="UP000664169"/>
    </source>
</evidence>
<dbReference type="EMBL" id="CAJPDQ010000005">
    <property type="protein sequence ID" value="CAF9909520.1"/>
    <property type="molecule type" value="Genomic_DNA"/>
</dbReference>
<protein>
    <recommendedName>
        <fullName evidence="5">Secreted protein</fullName>
    </recommendedName>
</protein>
<evidence type="ECO:0000256" key="2">
    <source>
        <dbReference type="SAM" id="SignalP"/>
    </source>
</evidence>
<feature type="chain" id="PRO_5034462863" description="Secreted protein" evidence="2">
    <location>
        <begin position="20"/>
        <end position="253"/>
    </location>
</feature>
<evidence type="ECO:0000313" key="3">
    <source>
        <dbReference type="EMBL" id="CAF9909520.1"/>
    </source>
</evidence>
<comment type="caution">
    <text evidence="3">The sequence shown here is derived from an EMBL/GenBank/DDBJ whole genome shotgun (WGS) entry which is preliminary data.</text>
</comment>
<evidence type="ECO:0000256" key="1">
    <source>
        <dbReference type="SAM" id="MobiDB-lite"/>
    </source>
</evidence>
<proteinExistence type="predicted"/>
<keyword evidence="4" id="KW-1185">Reference proteome</keyword>
<dbReference type="AlphaFoldDB" id="A0A8H3I6T0"/>